<dbReference type="InterPro" id="IPR003360">
    <property type="entry name" value="US22-like"/>
</dbReference>
<reference evidence="1" key="1">
    <citation type="submission" date="2022-03" db="EMBL/GenBank/DDBJ databases">
        <authorList>
            <person name="Alioto T."/>
            <person name="Alioto T."/>
            <person name="Gomez Garrido J."/>
        </authorList>
    </citation>
    <scope>NUCLEOTIDE SEQUENCE</scope>
</reference>
<organism evidence="1 2">
    <name type="scientific">Pelobates cultripes</name>
    <name type="common">Western spadefoot toad</name>
    <dbReference type="NCBI Taxonomy" id="61616"/>
    <lineage>
        <taxon>Eukaryota</taxon>
        <taxon>Metazoa</taxon>
        <taxon>Chordata</taxon>
        <taxon>Craniata</taxon>
        <taxon>Vertebrata</taxon>
        <taxon>Euteleostomi</taxon>
        <taxon>Amphibia</taxon>
        <taxon>Batrachia</taxon>
        <taxon>Anura</taxon>
        <taxon>Pelobatoidea</taxon>
        <taxon>Pelobatidae</taxon>
        <taxon>Pelobates</taxon>
    </lineage>
</organism>
<keyword evidence="2" id="KW-1185">Reference proteome</keyword>
<accession>A0AAD1S5P7</accession>
<name>A0AAD1S5P7_PELCU</name>
<gene>
    <name evidence="1" type="ORF">PECUL_23A000291</name>
</gene>
<protein>
    <submittedName>
        <fullName evidence="1">Uncharacterized protein</fullName>
    </submittedName>
</protein>
<dbReference type="AlphaFoldDB" id="A0AAD1S5P7"/>
<evidence type="ECO:0000313" key="1">
    <source>
        <dbReference type="EMBL" id="CAH2291765.1"/>
    </source>
</evidence>
<sequence>MSDNVVYVQMCTISNDDRNPFFPGKRKCNGDNSLEDEEELMKKLSVNPGDLDAISQYVQKNKGKILRLPKETQLSLLVCDLNGTAYMGQTYMLDSWQSLYLPKQTKMEVLGISENYSSMCSGIQQVVLVAEDGRVFAYEEETMCLIAKTLPELAKNGVRKSEVYFYPHDLSDEEEEKLQQNEEIKKIRARTRDFVNSSNDAFEKILNYF</sequence>
<dbReference type="Pfam" id="PF02393">
    <property type="entry name" value="US22"/>
    <property type="match status" value="1"/>
</dbReference>
<dbReference type="Proteomes" id="UP001295444">
    <property type="component" value="Chromosome 05"/>
</dbReference>
<proteinExistence type="predicted"/>
<dbReference type="EMBL" id="OW240916">
    <property type="protein sequence ID" value="CAH2291765.1"/>
    <property type="molecule type" value="Genomic_DNA"/>
</dbReference>
<evidence type="ECO:0000313" key="2">
    <source>
        <dbReference type="Proteomes" id="UP001295444"/>
    </source>
</evidence>